<evidence type="ECO:0000256" key="4">
    <source>
        <dbReference type="ARBA" id="ARBA00023136"/>
    </source>
</evidence>
<keyword evidence="8" id="KW-1185">Reference proteome</keyword>
<dbReference type="WBParaSite" id="Csp11.Scaffold445.g1247.t2">
    <property type="protein sequence ID" value="Csp11.Scaffold445.g1247.t2"/>
    <property type="gene ID" value="Csp11.Scaffold445.g1247"/>
</dbReference>
<feature type="transmembrane region" description="Helical" evidence="6">
    <location>
        <begin position="477"/>
        <end position="498"/>
    </location>
</feature>
<feature type="transmembrane region" description="Helical" evidence="6">
    <location>
        <begin position="566"/>
        <end position="587"/>
    </location>
</feature>
<evidence type="ECO:0000256" key="5">
    <source>
        <dbReference type="SAM" id="MobiDB-lite"/>
    </source>
</evidence>
<reference evidence="9" key="1">
    <citation type="submission" date="2016-11" db="UniProtKB">
        <authorList>
            <consortium name="WormBaseParasite"/>
        </authorList>
    </citation>
    <scope>IDENTIFICATION</scope>
</reference>
<dbReference type="InterPro" id="IPR020846">
    <property type="entry name" value="MFS_dom"/>
</dbReference>
<feature type="transmembrane region" description="Helical" evidence="6">
    <location>
        <begin position="444"/>
        <end position="465"/>
    </location>
</feature>
<comment type="subcellular location">
    <subcellularLocation>
        <location evidence="1">Membrane</location>
        <topology evidence="1">Multi-pass membrane protein</topology>
    </subcellularLocation>
</comment>
<accession>A0A1I7T0I8</accession>
<feature type="transmembrane region" description="Helical" evidence="6">
    <location>
        <begin position="323"/>
        <end position="342"/>
    </location>
</feature>
<dbReference type="PROSITE" id="PS00217">
    <property type="entry name" value="SUGAR_TRANSPORT_2"/>
    <property type="match status" value="1"/>
</dbReference>
<keyword evidence="4 6" id="KW-0472">Membrane</keyword>
<dbReference type="Proteomes" id="UP000095282">
    <property type="component" value="Unplaced"/>
</dbReference>
<proteinExistence type="predicted"/>
<dbReference type="Pfam" id="PF00083">
    <property type="entry name" value="Sugar_tr"/>
    <property type="match status" value="1"/>
</dbReference>
<dbReference type="InterPro" id="IPR005829">
    <property type="entry name" value="Sugar_transporter_CS"/>
</dbReference>
<dbReference type="AlphaFoldDB" id="A0A1I7T0I8"/>
<dbReference type="GO" id="GO:0016020">
    <property type="term" value="C:membrane"/>
    <property type="evidence" value="ECO:0007669"/>
    <property type="project" value="UniProtKB-SubCell"/>
</dbReference>
<feature type="region of interest" description="Disordered" evidence="5">
    <location>
        <begin position="81"/>
        <end position="100"/>
    </location>
</feature>
<sequence length="611" mass="69609">MCNFGEDAVFLAKNQKVGTGELTNFQVLNETMEPDKLQQLIQEMSLEEKFKESESIAIGEVMNIEDACVRFHTVCEHLNRDPSDGMSSTSSSSSSSMEEEKFLETPKQLELMTEEKRIPNLDDFMTLRWYCMLVLVMAELTAFTATASSKVMVFAGANPSVVGCGGVPLNGCHELTAFRNETNQCVPELKYQFKSVQVEFNYICEEAKKVKNTITVQTFGVLVGAAIFGQVSDTFGRRRALLISTFGNGIFNWISAYSPDLFWFMVWRTLAGVFTGGITVVQMVFMVENIPRKDRMWIQNSITWSPNLILFPFVAWLCHDWRTMSVVIAAASIATFLAVFLLEESPRWLVQKGRLEEARRILVKIRKTDRLYSEEFEKQLDEVLQIESEKHAKSSKKTKKYTFIHLFCTWKMMAQSLTFITGITCTTFIVYSLMYNMEKLSGSLYWNLAIMGASRWIINILVSIADYRLPWFGRKMINQIAMIFTLLALCIMAIYLYLGFNGQLMSIGTVAAVAMCSQLFIAKYMMVNELYPTAVRNLAVSAVSTMSRIGSMFSPQLFYLSDYAEWIPYAVLFSCQLYDFIVLSIFLPETKGVVLENHLPPKNKRIFGKRT</sequence>
<dbReference type="PROSITE" id="PS50850">
    <property type="entry name" value="MFS"/>
    <property type="match status" value="1"/>
</dbReference>
<dbReference type="PANTHER" id="PTHR24064">
    <property type="entry name" value="SOLUTE CARRIER FAMILY 22 MEMBER"/>
    <property type="match status" value="1"/>
</dbReference>
<evidence type="ECO:0000256" key="6">
    <source>
        <dbReference type="SAM" id="Phobius"/>
    </source>
</evidence>
<feature type="transmembrane region" description="Helical" evidence="6">
    <location>
        <begin position="264"/>
        <end position="285"/>
    </location>
</feature>
<feature type="transmembrane region" description="Helical" evidence="6">
    <location>
        <begin position="403"/>
        <end position="432"/>
    </location>
</feature>
<organism evidence="8 9">
    <name type="scientific">Caenorhabditis tropicalis</name>
    <dbReference type="NCBI Taxonomy" id="1561998"/>
    <lineage>
        <taxon>Eukaryota</taxon>
        <taxon>Metazoa</taxon>
        <taxon>Ecdysozoa</taxon>
        <taxon>Nematoda</taxon>
        <taxon>Chromadorea</taxon>
        <taxon>Rhabditida</taxon>
        <taxon>Rhabditina</taxon>
        <taxon>Rhabditomorpha</taxon>
        <taxon>Rhabditoidea</taxon>
        <taxon>Rhabditidae</taxon>
        <taxon>Peloderinae</taxon>
        <taxon>Caenorhabditis</taxon>
    </lineage>
</organism>
<feature type="domain" description="Major facilitator superfamily (MFS) profile" evidence="7">
    <location>
        <begin position="134"/>
        <end position="591"/>
    </location>
</feature>
<keyword evidence="2 6" id="KW-0812">Transmembrane</keyword>
<dbReference type="GO" id="GO:0022857">
    <property type="term" value="F:transmembrane transporter activity"/>
    <property type="evidence" value="ECO:0007669"/>
    <property type="project" value="InterPro"/>
</dbReference>
<protein>
    <submittedName>
        <fullName evidence="9">MFS domain-containing protein</fullName>
    </submittedName>
</protein>
<evidence type="ECO:0000313" key="8">
    <source>
        <dbReference type="Proteomes" id="UP000095282"/>
    </source>
</evidence>
<evidence type="ECO:0000259" key="7">
    <source>
        <dbReference type="PROSITE" id="PS50850"/>
    </source>
</evidence>
<feature type="transmembrane region" description="Helical" evidence="6">
    <location>
        <begin position="297"/>
        <end position="317"/>
    </location>
</feature>
<name>A0A1I7T0I8_9PELO</name>
<dbReference type="InterPro" id="IPR036259">
    <property type="entry name" value="MFS_trans_sf"/>
</dbReference>
<dbReference type="SUPFAM" id="SSF103473">
    <property type="entry name" value="MFS general substrate transporter"/>
    <property type="match status" value="1"/>
</dbReference>
<feature type="compositionally biased region" description="Low complexity" evidence="5">
    <location>
        <begin position="87"/>
        <end position="96"/>
    </location>
</feature>
<feature type="transmembrane region" description="Helical" evidence="6">
    <location>
        <begin position="504"/>
        <end position="522"/>
    </location>
</feature>
<dbReference type="InterPro" id="IPR005828">
    <property type="entry name" value="MFS_sugar_transport-like"/>
</dbReference>
<dbReference type="Gene3D" id="1.20.1250.20">
    <property type="entry name" value="MFS general substrate transporter like domains"/>
    <property type="match status" value="1"/>
</dbReference>
<evidence type="ECO:0000313" key="9">
    <source>
        <dbReference type="WBParaSite" id="Csp11.Scaffold445.g1247.t2"/>
    </source>
</evidence>
<evidence type="ECO:0000256" key="3">
    <source>
        <dbReference type="ARBA" id="ARBA00022989"/>
    </source>
</evidence>
<evidence type="ECO:0000256" key="2">
    <source>
        <dbReference type="ARBA" id="ARBA00022692"/>
    </source>
</evidence>
<keyword evidence="3 6" id="KW-1133">Transmembrane helix</keyword>
<evidence type="ECO:0000256" key="1">
    <source>
        <dbReference type="ARBA" id="ARBA00004141"/>
    </source>
</evidence>
<dbReference type="STRING" id="1561998.A0A1I7T0I8"/>
<feature type="transmembrane region" description="Helical" evidence="6">
    <location>
        <begin position="240"/>
        <end position="258"/>
    </location>
</feature>